<dbReference type="InterPro" id="IPR030662">
    <property type="entry name" value="DPH6/MJ0570"/>
</dbReference>
<dbReference type="GO" id="GO:0017178">
    <property type="term" value="F:diphthine-ammonia ligase activity"/>
    <property type="evidence" value="ECO:0007669"/>
    <property type="project" value="TreeGrafter"/>
</dbReference>
<dbReference type="PANTHER" id="PTHR12196:SF2">
    <property type="entry name" value="DIPHTHINE--AMMONIA LIGASE"/>
    <property type="match status" value="1"/>
</dbReference>
<dbReference type="GO" id="GO:0017183">
    <property type="term" value="P:protein histidyl modification to diphthamide"/>
    <property type="evidence" value="ECO:0007669"/>
    <property type="project" value="TreeGrafter"/>
</dbReference>
<accession>A0A1I5DAJ8</accession>
<reference evidence="2 3" key="1">
    <citation type="submission" date="2016-10" db="EMBL/GenBank/DDBJ databases">
        <authorList>
            <person name="de Groot N.N."/>
        </authorList>
    </citation>
    <scope>NUCLEOTIDE SEQUENCE [LARGE SCALE GENOMIC DNA]</scope>
    <source>
        <strain evidence="2 3">DSM 17794</strain>
    </source>
</reference>
<dbReference type="OrthoDB" id="3572539at2"/>
<dbReference type="InterPro" id="IPR014729">
    <property type="entry name" value="Rossmann-like_a/b/a_fold"/>
</dbReference>
<dbReference type="SUPFAM" id="SSF52402">
    <property type="entry name" value="Adenine nucleotide alpha hydrolases-like"/>
    <property type="match status" value="1"/>
</dbReference>
<evidence type="ECO:0000313" key="2">
    <source>
        <dbReference type="EMBL" id="SFN96220.1"/>
    </source>
</evidence>
<feature type="domain" description="Diphthamide synthase" evidence="1">
    <location>
        <begin position="1"/>
        <end position="146"/>
    </location>
</feature>
<dbReference type="EMBL" id="FOVL01000032">
    <property type="protein sequence ID" value="SFN96220.1"/>
    <property type="molecule type" value="Genomic_DNA"/>
</dbReference>
<keyword evidence="3" id="KW-1185">Reference proteome</keyword>
<dbReference type="Gene3D" id="3.40.50.620">
    <property type="entry name" value="HUPs"/>
    <property type="match status" value="1"/>
</dbReference>
<proteinExistence type="predicted"/>
<dbReference type="InterPro" id="IPR002761">
    <property type="entry name" value="Diphthami_syn_dom"/>
</dbReference>
<dbReference type="Proteomes" id="UP000199153">
    <property type="component" value="Unassembled WGS sequence"/>
</dbReference>
<gene>
    <name evidence="2" type="ORF">SAMN05660413_03248</name>
</gene>
<dbReference type="Pfam" id="PF01902">
    <property type="entry name" value="Diphthami_syn_2"/>
    <property type="match status" value="1"/>
</dbReference>
<evidence type="ECO:0000259" key="1">
    <source>
        <dbReference type="Pfam" id="PF01902"/>
    </source>
</evidence>
<dbReference type="AlphaFoldDB" id="A0A1I5DAJ8"/>
<organism evidence="2 3">
    <name type="scientific">Salegentibacter flavus</name>
    <dbReference type="NCBI Taxonomy" id="287099"/>
    <lineage>
        <taxon>Bacteria</taxon>
        <taxon>Pseudomonadati</taxon>
        <taxon>Bacteroidota</taxon>
        <taxon>Flavobacteriia</taxon>
        <taxon>Flavobacteriales</taxon>
        <taxon>Flavobacteriaceae</taxon>
        <taxon>Salegentibacter</taxon>
    </lineage>
</organism>
<dbReference type="STRING" id="287099.SAMN05660413_03248"/>
<evidence type="ECO:0000313" key="3">
    <source>
        <dbReference type="Proteomes" id="UP000199153"/>
    </source>
</evidence>
<protein>
    <submittedName>
        <fullName evidence="2">MJ0570-related uncharacterized domain-containing protein</fullName>
    </submittedName>
</protein>
<name>A0A1I5DAJ8_9FLAO</name>
<dbReference type="PANTHER" id="PTHR12196">
    <property type="entry name" value="DOMAIN OF UNKNOWN FUNCTION 71 DUF71 -CONTAINING PROTEIN"/>
    <property type="match status" value="1"/>
</dbReference>
<sequence>MKVISSWSGGKDSCYALMQTLKGDNKPEVILNMMNENKKVSRSHGLPLIILHQQANAMGVPFIGIPSTWGDYEKNYIQALDDIKVKFNIGGVVYGDIDLQPHREWEEKVCRSAGLQAILPLWQHDRKQLVFNMIDSGIKAIIVSCNSFLG</sequence>